<gene>
    <name evidence="2" type="ORF">ASIM_LOCUS16432</name>
</gene>
<keyword evidence="3" id="KW-1185">Reference proteome</keyword>
<keyword evidence="1" id="KW-0732">Signal</keyword>
<organism evidence="4">
    <name type="scientific">Anisakis simplex</name>
    <name type="common">Herring worm</name>
    <dbReference type="NCBI Taxonomy" id="6269"/>
    <lineage>
        <taxon>Eukaryota</taxon>
        <taxon>Metazoa</taxon>
        <taxon>Ecdysozoa</taxon>
        <taxon>Nematoda</taxon>
        <taxon>Chromadorea</taxon>
        <taxon>Rhabditida</taxon>
        <taxon>Spirurina</taxon>
        <taxon>Ascaridomorpha</taxon>
        <taxon>Ascaridoidea</taxon>
        <taxon>Anisakidae</taxon>
        <taxon>Anisakis</taxon>
        <taxon>Anisakis simplex complex</taxon>
    </lineage>
</organism>
<evidence type="ECO:0000256" key="1">
    <source>
        <dbReference type="SAM" id="SignalP"/>
    </source>
</evidence>
<reference evidence="2 3" key="2">
    <citation type="submission" date="2018-11" db="EMBL/GenBank/DDBJ databases">
        <authorList>
            <consortium name="Pathogen Informatics"/>
        </authorList>
    </citation>
    <scope>NUCLEOTIDE SEQUENCE [LARGE SCALE GENOMIC DNA]</scope>
</reference>
<feature type="chain" id="PRO_5043121307" evidence="1">
    <location>
        <begin position="21"/>
        <end position="79"/>
    </location>
</feature>
<reference evidence="4" key="1">
    <citation type="submission" date="2017-02" db="UniProtKB">
        <authorList>
            <consortium name="WormBaseParasite"/>
        </authorList>
    </citation>
    <scope>IDENTIFICATION</scope>
</reference>
<dbReference type="WBParaSite" id="ASIM_0001702501-mRNA-1">
    <property type="protein sequence ID" value="ASIM_0001702501-mRNA-1"/>
    <property type="gene ID" value="ASIM_0001702501"/>
</dbReference>
<evidence type="ECO:0000313" key="2">
    <source>
        <dbReference type="EMBL" id="VDK57767.1"/>
    </source>
</evidence>
<dbReference type="EMBL" id="UYRR01033086">
    <property type="protein sequence ID" value="VDK57767.1"/>
    <property type="molecule type" value="Genomic_DNA"/>
</dbReference>
<name>A0A0M3K7T4_ANISI</name>
<sequence>MLTLSVYFFVTSQLIVNALAYKILICNPQTGYSHVAFLGQIADILVEAGHEVVSLRGNKEIIAVYGIVAGEKHCEISGL</sequence>
<evidence type="ECO:0000313" key="3">
    <source>
        <dbReference type="Proteomes" id="UP000267096"/>
    </source>
</evidence>
<dbReference type="Proteomes" id="UP000267096">
    <property type="component" value="Unassembled WGS sequence"/>
</dbReference>
<protein>
    <submittedName>
        <fullName evidence="4">Glucuronosyltransferase</fullName>
    </submittedName>
</protein>
<dbReference type="AlphaFoldDB" id="A0A0M3K7T4"/>
<dbReference type="OrthoDB" id="5865374at2759"/>
<proteinExistence type="predicted"/>
<accession>A0A0M3K7T4</accession>
<feature type="signal peptide" evidence="1">
    <location>
        <begin position="1"/>
        <end position="20"/>
    </location>
</feature>
<evidence type="ECO:0000313" key="4">
    <source>
        <dbReference type="WBParaSite" id="ASIM_0001702501-mRNA-1"/>
    </source>
</evidence>